<protein>
    <recommendedName>
        <fullName evidence="3">Methyltransferase domain-containing protein</fullName>
    </recommendedName>
</protein>
<gene>
    <name evidence="1" type="ORF">A2397_01060</name>
</gene>
<sequence length="345" mass="38462">MGVDEQPTGLPRILAKEQEFRVTFDPTREWKRIKEAVAAEMAEAGEGTNFDKRVKREHQHMDELAQTLVGSRAVESYGEMHARLRAVDRTEWGMQETQRLNGELYEGFDIGEVIDPRVVTELIGMENYYHSVMAYWRDSGHIDKKWVPIDTVDAVCVSSGLAALAMNEGIPLGKKAVDLGGGDGSWGFALAQLGFDVTLIERDGNLVGQFEVEKNRLNGLGINTGNIKPIIGEFSVDDSKNTSEIKAALRAADVMVSYPWPEEVKDRMKLFQEYGREGALLVMYGSGLDSFAVDSRMITKFGLEVVGKEMNEELKSSSDKQEWVRGFNTPSFGANWVVLRKVAAK</sequence>
<dbReference type="EMBL" id="MEXR01000016">
    <property type="protein sequence ID" value="OGD10014.1"/>
    <property type="molecule type" value="Genomic_DNA"/>
</dbReference>
<proteinExistence type="predicted"/>
<evidence type="ECO:0000313" key="2">
    <source>
        <dbReference type="Proteomes" id="UP000176424"/>
    </source>
</evidence>
<dbReference type="SUPFAM" id="SSF53335">
    <property type="entry name" value="S-adenosyl-L-methionine-dependent methyltransferases"/>
    <property type="match status" value="1"/>
</dbReference>
<reference evidence="1 2" key="1">
    <citation type="journal article" date="2016" name="Nat. Commun.">
        <title>Thousands of microbial genomes shed light on interconnected biogeochemical processes in an aquifer system.</title>
        <authorList>
            <person name="Anantharaman K."/>
            <person name="Brown C.T."/>
            <person name="Hug L.A."/>
            <person name="Sharon I."/>
            <person name="Castelle C.J."/>
            <person name="Probst A.J."/>
            <person name="Thomas B.C."/>
            <person name="Singh A."/>
            <person name="Wilkins M.J."/>
            <person name="Karaoz U."/>
            <person name="Brodie E.L."/>
            <person name="Williams K.H."/>
            <person name="Hubbard S.S."/>
            <person name="Banfield J.F."/>
        </authorList>
    </citation>
    <scope>NUCLEOTIDE SEQUENCE [LARGE SCALE GENOMIC DNA]</scope>
</reference>
<dbReference type="AlphaFoldDB" id="A0A1F4ZX78"/>
<dbReference type="Proteomes" id="UP000176424">
    <property type="component" value="Unassembled WGS sequence"/>
</dbReference>
<accession>A0A1F4ZX78</accession>
<organism evidence="1 2">
    <name type="scientific">Candidatus Amesbacteria bacterium RIFOXYB1_FULL_44_23</name>
    <dbReference type="NCBI Taxonomy" id="1797263"/>
    <lineage>
        <taxon>Bacteria</taxon>
        <taxon>Candidatus Amesiibacteriota</taxon>
    </lineage>
</organism>
<dbReference type="InterPro" id="IPR029063">
    <property type="entry name" value="SAM-dependent_MTases_sf"/>
</dbReference>
<comment type="caution">
    <text evidence="1">The sequence shown here is derived from an EMBL/GenBank/DDBJ whole genome shotgun (WGS) entry which is preliminary data.</text>
</comment>
<name>A0A1F4ZX78_9BACT</name>
<dbReference type="STRING" id="1797263.A2397_01060"/>
<dbReference type="Gene3D" id="3.40.50.150">
    <property type="entry name" value="Vaccinia Virus protein VP39"/>
    <property type="match status" value="1"/>
</dbReference>
<evidence type="ECO:0000313" key="1">
    <source>
        <dbReference type="EMBL" id="OGD10014.1"/>
    </source>
</evidence>
<evidence type="ECO:0008006" key="3">
    <source>
        <dbReference type="Google" id="ProtNLM"/>
    </source>
</evidence>